<evidence type="ECO:0000313" key="1">
    <source>
        <dbReference type="EMBL" id="QJA21297.1"/>
    </source>
</evidence>
<dbReference type="Proteomes" id="UP000502681">
    <property type="component" value="Chromosome"/>
</dbReference>
<accession>A0ABX6L4U3</accession>
<protein>
    <recommendedName>
        <fullName evidence="3">Addiction module toxin RelE</fullName>
    </recommendedName>
</protein>
<keyword evidence="2" id="KW-1185">Reference proteome</keyword>
<dbReference type="EMBL" id="CP038498">
    <property type="protein sequence ID" value="QJA21297.1"/>
    <property type="molecule type" value="Genomic_DNA"/>
</dbReference>
<gene>
    <name evidence="1" type="ORF">E2566_15900</name>
</gene>
<reference evidence="1 2" key="1">
    <citation type="submission" date="2019-04" db="EMBL/GenBank/DDBJ databases">
        <title>Whole Genome Sequencing of Pectobacterium punjabense SS95.</title>
        <authorList>
            <person name="Sarfraz S."/>
            <person name="Oulghazi S."/>
            <person name="Roques C."/>
            <person name="Vandecasteele C."/>
            <person name="Faure D."/>
        </authorList>
    </citation>
    <scope>NUCLEOTIDE SEQUENCE [LARGE SCALE GENOMIC DNA]</scope>
    <source>
        <strain evidence="1 2">SS95</strain>
    </source>
</reference>
<name>A0ABX6L4U3_9GAMM</name>
<proteinExistence type="predicted"/>
<sequence>MKPDSQCQRLNPLIRLTAEKDAKGKKKQAAISVSYHHKYNKKLPTITRFIIINLRYASVFY</sequence>
<evidence type="ECO:0008006" key="3">
    <source>
        <dbReference type="Google" id="ProtNLM"/>
    </source>
</evidence>
<evidence type="ECO:0000313" key="2">
    <source>
        <dbReference type="Proteomes" id="UP000502681"/>
    </source>
</evidence>
<organism evidence="1 2">
    <name type="scientific">Pectobacterium punjabense</name>
    <dbReference type="NCBI Taxonomy" id="2108399"/>
    <lineage>
        <taxon>Bacteria</taxon>
        <taxon>Pseudomonadati</taxon>
        <taxon>Pseudomonadota</taxon>
        <taxon>Gammaproteobacteria</taxon>
        <taxon>Enterobacterales</taxon>
        <taxon>Pectobacteriaceae</taxon>
        <taxon>Pectobacterium</taxon>
    </lineage>
</organism>